<dbReference type="HOGENOM" id="CLU_014247_0_0_1"/>
<evidence type="ECO:0000256" key="1">
    <source>
        <dbReference type="SAM" id="MobiDB-lite"/>
    </source>
</evidence>
<dbReference type="OrthoDB" id="3540210at2759"/>
<dbReference type="EMBL" id="KN847477">
    <property type="protein sequence ID" value="KIX06968.1"/>
    <property type="molecule type" value="Genomic_DNA"/>
</dbReference>
<dbReference type="AlphaFoldDB" id="A0A0D2H920"/>
<dbReference type="RefSeq" id="XP_013274104.1">
    <property type="nucleotide sequence ID" value="XM_013418650.1"/>
</dbReference>
<dbReference type="GeneID" id="25293015"/>
<protein>
    <submittedName>
        <fullName evidence="3">Uncharacterized protein</fullName>
    </submittedName>
</protein>
<keyword evidence="2" id="KW-1133">Transmembrane helix</keyword>
<dbReference type="Proteomes" id="UP000053617">
    <property type="component" value="Unassembled WGS sequence"/>
</dbReference>
<feature type="compositionally biased region" description="Low complexity" evidence="1">
    <location>
        <begin position="613"/>
        <end position="631"/>
    </location>
</feature>
<evidence type="ECO:0000256" key="2">
    <source>
        <dbReference type="SAM" id="Phobius"/>
    </source>
</evidence>
<dbReference type="VEuPathDB" id="FungiDB:Z518_04944"/>
<proteinExistence type="predicted"/>
<feature type="transmembrane region" description="Helical" evidence="2">
    <location>
        <begin position="27"/>
        <end position="47"/>
    </location>
</feature>
<feature type="transmembrane region" description="Helical" evidence="2">
    <location>
        <begin position="97"/>
        <end position="117"/>
    </location>
</feature>
<feature type="compositionally biased region" description="Polar residues" evidence="1">
    <location>
        <begin position="577"/>
        <end position="598"/>
    </location>
</feature>
<sequence length="641" mass="70475">MAYIFSGVWKEYLQGTTRHHLTITDSVAFVILTFLALLISYAITSIWSAQYLYLRELLPPQPASLRELRNSDDSGYGRVFSDLIFAMWHERRRQQHWSSLLLVWLISTLFLLASPGIPIRAALGLTYETEEVPIVRSSGSICEFLTPSERSAATLRNANMTLAASEYFQGCYLEHSPVSCQSNLAQDRLPWNSSDVECPFSPEACANSTTAEIPTNIRLETPFISMDEQCINSRSKLRLKKAMTCTVLDFERFRASPRPELQDVAFTLIFGAHEVYEYDVRNLSGISPGYRLSTIPQMTSEPLDLRLRMPNGFVTVILLQAPDVYFPQPVDDLMFSAHQENLFAASGLRWSADNLINVAACVDEFILCNNGTGACGPWESPEALAPNPGGAIDTDEDDIAWSILQYVLSLTSIHYTINGRGASALLVQRSISSQNQEKISERQWQEELNGWFGISLAKLQLNILSIAHPTPFLSKDGFVPFPSDSTSHQLCQMIKSREGGYTNIHWSGFIATVVIIFVAILICEGLKLWKKRSRISIPSLQQQSTLSLMANPPQLGSKSNFSVPLNAVTGQQQGASSSISLTQTAPVSSTTSAQTNLVSSPSTSPTMPQSAINPTASPVPTAPTTTVGPNTIQPATASTST</sequence>
<name>A0A0D2H920_9EURO</name>
<feature type="compositionally biased region" description="Polar residues" evidence="1">
    <location>
        <begin position="632"/>
        <end position="641"/>
    </location>
</feature>
<evidence type="ECO:0000313" key="4">
    <source>
        <dbReference type="Proteomes" id="UP000053617"/>
    </source>
</evidence>
<keyword evidence="4" id="KW-1185">Reference proteome</keyword>
<organism evidence="3 4">
    <name type="scientific">Rhinocladiella mackenziei CBS 650.93</name>
    <dbReference type="NCBI Taxonomy" id="1442369"/>
    <lineage>
        <taxon>Eukaryota</taxon>
        <taxon>Fungi</taxon>
        <taxon>Dikarya</taxon>
        <taxon>Ascomycota</taxon>
        <taxon>Pezizomycotina</taxon>
        <taxon>Eurotiomycetes</taxon>
        <taxon>Chaetothyriomycetidae</taxon>
        <taxon>Chaetothyriales</taxon>
        <taxon>Herpotrichiellaceae</taxon>
        <taxon>Rhinocladiella</taxon>
    </lineage>
</organism>
<evidence type="ECO:0000313" key="3">
    <source>
        <dbReference type="EMBL" id="KIX06968.1"/>
    </source>
</evidence>
<feature type="region of interest" description="Disordered" evidence="1">
    <location>
        <begin position="577"/>
        <end position="641"/>
    </location>
</feature>
<keyword evidence="2" id="KW-0472">Membrane</keyword>
<gene>
    <name evidence="3" type="ORF">Z518_04944</name>
</gene>
<keyword evidence="2" id="KW-0812">Transmembrane</keyword>
<accession>A0A0D2H920</accession>
<reference evidence="3 4" key="1">
    <citation type="submission" date="2015-01" db="EMBL/GenBank/DDBJ databases">
        <title>The Genome Sequence of Rhinocladiella mackenzie CBS 650.93.</title>
        <authorList>
            <consortium name="The Broad Institute Genomics Platform"/>
            <person name="Cuomo C."/>
            <person name="de Hoog S."/>
            <person name="Gorbushina A."/>
            <person name="Stielow B."/>
            <person name="Teixiera M."/>
            <person name="Abouelleil A."/>
            <person name="Chapman S.B."/>
            <person name="Priest M."/>
            <person name="Young S.K."/>
            <person name="Wortman J."/>
            <person name="Nusbaum C."/>
            <person name="Birren B."/>
        </authorList>
    </citation>
    <scope>NUCLEOTIDE SEQUENCE [LARGE SCALE GENOMIC DNA]</scope>
    <source>
        <strain evidence="3 4">CBS 650.93</strain>
    </source>
</reference>
<feature type="transmembrane region" description="Helical" evidence="2">
    <location>
        <begin position="504"/>
        <end position="526"/>
    </location>
</feature>